<dbReference type="GO" id="GO:0016887">
    <property type="term" value="F:ATP hydrolysis activity"/>
    <property type="evidence" value="ECO:0007669"/>
    <property type="project" value="InterPro"/>
</dbReference>
<dbReference type="InterPro" id="IPR020005">
    <property type="entry name" value="FliI_clade1"/>
</dbReference>
<dbReference type="InterPro" id="IPR005714">
    <property type="entry name" value="ATPase_T3SS_FliI/YscN"/>
</dbReference>
<dbReference type="InterPro" id="IPR000194">
    <property type="entry name" value="ATPase_F1/V1/A1_a/bsu_nucl-bd"/>
</dbReference>
<dbReference type="GO" id="GO:0030254">
    <property type="term" value="P:protein secretion by the type III secretion system"/>
    <property type="evidence" value="ECO:0007669"/>
    <property type="project" value="InterPro"/>
</dbReference>
<keyword evidence="14" id="KW-1006">Bacterial flagellum protein export</keyword>
<dbReference type="EMBL" id="LWCR01000023">
    <property type="protein sequence ID" value="OAN28292.1"/>
    <property type="molecule type" value="Genomic_DNA"/>
</dbReference>
<evidence type="ECO:0000256" key="2">
    <source>
        <dbReference type="ARBA" id="ARBA00008936"/>
    </source>
</evidence>
<comment type="similarity">
    <text evidence="2">Belongs to the ATPase alpha/beta chains family.</text>
</comment>
<evidence type="ECO:0000256" key="12">
    <source>
        <dbReference type="ARBA" id="ARBA00022967"/>
    </source>
</evidence>
<gene>
    <name evidence="18" type="primary">fliI</name>
    <name evidence="18" type="ORF">A4V15_04310</name>
</gene>
<keyword evidence="5" id="KW-0813">Transport</keyword>
<comment type="subcellular location">
    <subcellularLocation>
        <location evidence="1">Cytoplasm</location>
    </subcellularLocation>
</comment>
<dbReference type="PANTHER" id="PTHR15184:SF81">
    <property type="entry name" value="FLAGELLUM-SPECIFIC ATP SYNTHASE"/>
    <property type="match status" value="1"/>
</dbReference>
<keyword evidence="11" id="KW-0653">Protein transport</keyword>
<name>A0A178LD26_9PSED</name>
<comment type="catalytic activity">
    <reaction evidence="16">
        <text>ATP + H2O + cellular proteinSide 1 = ADP + phosphate + cellular proteinSide 2.</text>
        <dbReference type="EC" id="7.4.2.8"/>
    </reaction>
</comment>
<evidence type="ECO:0000256" key="15">
    <source>
        <dbReference type="ARBA" id="ARBA00023310"/>
    </source>
</evidence>
<keyword evidence="8" id="KW-0375">Hydrogen ion transport</keyword>
<dbReference type="InterPro" id="IPR027417">
    <property type="entry name" value="P-loop_NTPase"/>
</dbReference>
<keyword evidence="10" id="KW-0067">ATP-binding</keyword>
<dbReference type="GO" id="GO:0044780">
    <property type="term" value="P:bacterial-type flagellum assembly"/>
    <property type="evidence" value="ECO:0007669"/>
    <property type="project" value="InterPro"/>
</dbReference>
<dbReference type="CDD" id="cd01136">
    <property type="entry name" value="ATPase_flagellum-secretory_path_III"/>
    <property type="match status" value="1"/>
</dbReference>
<reference evidence="18 19" key="1">
    <citation type="submission" date="2016-04" db="EMBL/GenBank/DDBJ databases">
        <title>Draft Genome Sequences of Staphylococcus capitis Strain H36, S. capitis Strain H65, S. cohnii Strain H62, S. hominis Strain H69, Mycobacterium iranicum Strain H39, Plantibacter sp. Strain H53, Pseudomonas oryzihabitans Strain H72, and Microbacterium sp. Strain H83, isolated from residential settings.</title>
        <authorList>
            <person name="Lymperopoulou D."/>
            <person name="Adams R.I."/>
            <person name="Lindow S."/>
            <person name="Coil D.A."/>
            <person name="Jospin G."/>
            <person name="Eisen J.A."/>
        </authorList>
    </citation>
    <scope>NUCLEOTIDE SEQUENCE [LARGE SCALE GENOMIC DNA]</scope>
    <source>
        <strain evidence="18 19">H72</strain>
    </source>
</reference>
<dbReference type="CDD" id="cd18117">
    <property type="entry name" value="ATP-synt_flagellum-secretory_path_III_N"/>
    <property type="match status" value="1"/>
</dbReference>
<comment type="caution">
    <text evidence="18">The sequence shown here is derived from an EMBL/GenBank/DDBJ whole genome shotgun (WGS) entry which is preliminary data.</text>
</comment>
<dbReference type="InterPro" id="IPR040627">
    <property type="entry name" value="T3SS_ATPase_C"/>
</dbReference>
<dbReference type="Proteomes" id="UP000078356">
    <property type="component" value="Unassembled WGS sequence"/>
</dbReference>
<dbReference type="RefSeq" id="WP_017642072.1">
    <property type="nucleotide sequence ID" value="NZ_CP017024.1"/>
</dbReference>
<dbReference type="NCBIfam" id="TIGR03496">
    <property type="entry name" value="FliI_clade1"/>
    <property type="match status" value="1"/>
</dbReference>
<evidence type="ECO:0000256" key="6">
    <source>
        <dbReference type="ARBA" id="ARBA00022490"/>
    </source>
</evidence>
<keyword evidence="12" id="KW-1278">Translocase</keyword>
<dbReference type="Pfam" id="PF00006">
    <property type="entry name" value="ATP-synt_ab"/>
    <property type="match status" value="1"/>
</dbReference>
<dbReference type="GO" id="GO:0008564">
    <property type="term" value="F:protein-exporting ATPase activity"/>
    <property type="evidence" value="ECO:0007669"/>
    <property type="project" value="UniProtKB-EC"/>
</dbReference>
<keyword evidence="9" id="KW-1005">Bacterial flagellum biogenesis</keyword>
<evidence type="ECO:0000256" key="7">
    <source>
        <dbReference type="ARBA" id="ARBA00022741"/>
    </source>
</evidence>
<evidence type="ECO:0000256" key="10">
    <source>
        <dbReference type="ARBA" id="ARBA00022840"/>
    </source>
</evidence>
<accession>A0A178LD26</accession>
<dbReference type="SUPFAM" id="SSF52540">
    <property type="entry name" value="P-loop containing nucleoside triphosphate hydrolases"/>
    <property type="match status" value="1"/>
</dbReference>
<keyword evidence="18" id="KW-0969">Cilium</keyword>
<evidence type="ECO:0000256" key="4">
    <source>
        <dbReference type="ARBA" id="ARBA00020580"/>
    </source>
</evidence>
<dbReference type="PANTHER" id="PTHR15184">
    <property type="entry name" value="ATP SYNTHASE"/>
    <property type="match status" value="1"/>
</dbReference>
<evidence type="ECO:0000256" key="5">
    <source>
        <dbReference type="ARBA" id="ARBA00022448"/>
    </source>
</evidence>
<evidence type="ECO:0000256" key="1">
    <source>
        <dbReference type="ARBA" id="ARBA00004496"/>
    </source>
</evidence>
<dbReference type="GO" id="GO:0030257">
    <property type="term" value="C:type III protein secretion system complex"/>
    <property type="evidence" value="ECO:0007669"/>
    <property type="project" value="InterPro"/>
</dbReference>
<keyword evidence="18" id="KW-0282">Flagellum</keyword>
<sequence>MRLERLSFERRLSGYDEAIRVEQQPVIEGRLLRMVGLTLEAEGLRAAVGSRCRLINGGGYQPVEVEAEVMGFNGNKTFLMPVGSLAGIAPGARVVPVPDTGRLPMGMSMLGRVLDGLGNALDGKGRMRAEDWVPMDGPTINPLKREPISEPLDVGIRSINGLLTVGRGQRLGLFAGTGVGKSVLLGMMTRLTKAEIIVVGLIGERGREVKEFIEHILGEEGIKRAVVVASPADDAPLLRLRAAMYCTRIAEYFRDKGKNVLLLMDSLTRYAQAQREIALAIGEPPATKGYPPSVFAKLPRLVERAGNAEKGGGSITAFYTVLSEGDDQQDPIADSARGVLDGHFVLSRRLAEEGHYPAIDIEASISRVMPQVVSPEHLRNAQRVKQLWSLYQQAKDLLSVGAYVPGGNAETDLAIARYAPMQQFLRQGLRESESLEQSSANLQAVLGG</sequence>
<keyword evidence="15" id="KW-0066">ATP synthesis</keyword>
<dbReference type="GO" id="GO:0005524">
    <property type="term" value="F:ATP binding"/>
    <property type="evidence" value="ECO:0007669"/>
    <property type="project" value="UniProtKB-KW"/>
</dbReference>
<evidence type="ECO:0000313" key="18">
    <source>
        <dbReference type="EMBL" id="OAN28292.1"/>
    </source>
</evidence>
<dbReference type="GO" id="GO:0005737">
    <property type="term" value="C:cytoplasm"/>
    <property type="evidence" value="ECO:0007669"/>
    <property type="project" value="UniProtKB-SubCell"/>
</dbReference>
<evidence type="ECO:0000259" key="17">
    <source>
        <dbReference type="SMART" id="SM00382"/>
    </source>
</evidence>
<dbReference type="NCBIfam" id="TIGR01026">
    <property type="entry name" value="fliI_yscN"/>
    <property type="match status" value="1"/>
</dbReference>
<evidence type="ECO:0000256" key="9">
    <source>
        <dbReference type="ARBA" id="ARBA00022795"/>
    </source>
</evidence>
<evidence type="ECO:0000313" key="19">
    <source>
        <dbReference type="Proteomes" id="UP000078356"/>
    </source>
</evidence>
<dbReference type="PROSITE" id="PS00152">
    <property type="entry name" value="ATPASE_ALPHA_BETA"/>
    <property type="match status" value="1"/>
</dbReference>
<dbReference type="Pfam" id="PF18269">
    <property type="entry name" value="T3SS_ATPase_C"/>
    <property type="match status" value="1"/>
</dbReference>
<dbReference type="EC" id="7.1.2.2" evidence="3"/>
<dbReference type="InterPro" id="IPR050053">
    <property type="entry name" value="ATPase_alpha/beta_chains"/>
</dbReference>
<dbReference type="OrthoDB" id="9148544at2"/>
<dbReference type="InterPro" id="IPR020003">
    <property type="entry name" value="ATPase_a/bsu_AS"/>
</dbReference>
<keyword evidence="13" id="KW-0406">Ion transport</keyword>
<keyword evidence="18" id="KW-0966">Cell projection</keyword>
<dbReference type="FunFam" id="3.40.50.12240:FF:000002">
    <property type="entry name" value="Flagellum-specific ATP synthase FliI"/>
    <property type="match status" value="1"/>
</dbReference>
<dbReference type="SMART" id="SM00382">
    <property type="entry name" value="AAA"/>
    <property type="match status" value="1"/>
</dbReference>
<evidence type="ECO:0000256" key="3">
    <source>
        <dbReference type="ARBA" id="ARBA00012473"/>
    </source>
</evidence>
<evidence type="ECO:0000256" key="11">
    <source>
        <dbReference type="ARBA" id="ARBA00022927"/>
    </source>
</evidence>
<dbReference type="GO" id="GO:0046933">
    <property type="term" value="F:proton-transporting ATP synthase activity, rotational mechanism"/>
    <property type="evidence" value="ECO:0007669"/>
    <property type="project" value="TreeGrafter"/>
</dbReference>
<keyword evidence="6" id="KW-0963">Cytoplasm</keyword>
<evidence type="ECO:0000256" key="14">
    <source>
        <dbReference type="ARBA" id="ARBA00023225"/>
    </source>
</evidence>
<evidence type="ECO:0000256" key="8">
    <source>
        <dbReference type="ARBA" id="ARBA00022781"/>
    </source>
</evidence>
<dbReference type="InterPro" id="IPR003593">
    <property type="entry name" value="AAA+_ATPase"/>
</dbReference>
<dbReference type="GO" id="GO:0071973">
    <property type="term" value="P:bacterial-type flagellum-dependent cell motility"/>
    <property type="evidence" value="ECO:0007669"/>
    <property type="project" value="InterPro"/>
</dbReference>
<protein>
    <recommendedName>
        <fullName evidence="4">Flagellum-specific ATP synthase</fullName>
        <ecNumber evidence="3">7.1.2.2</ecNumber>
    </recommendedName>
</protein>
<evidence type="ECO:0000256" key="13">
    <source>
        <dbReference type="ARBA" id="ARBA00023065"/>
    </source>
</evidence>
<evidence type="ECO:0000256" key="16">
    <source>
        <dbReference type="ARBA" id="ARBA00034006"/>
    </source>
</evidence>
<proteinExistence type="inferred from homology"/>
<feature type="domain" description="AAA+ ATPase" evidence="17">
    <location>
        <begin position="167"/>
        <end position="350"/>
    </location>
</feature>
<organism evidence="18 19">
    <name type="scientific">Pseudomonas oryzihabitans</name>
    <dbReference type="NCBI Taxonomy" id="47885"/>
    <lineage>
        <taxon>Bacteria</taxon>
        <taxon>Pseudomonadati</taxon>
        <taxon>Pseudomonadota</taxon>
        <taxon>Gammaproteobacteria</taxon>
        <taxon>Pseudomonadales</taxon>
        <taxon>Pseudomonadaceae</taxon>
        <taxon>Pseudomonas</taxon>
    </lineage>
</organism>
<keyword evidence="7" id="KW-0547">Nucleotide-binding</keyword>
<dbReference type="Gene3D" id="3.40.50.12240">
    <property type="match status" value="1"/>
</dbReference>
<dbReference type="AlphaFoldDB" id="A0A178LD26"/>